<evidence type="ECO:0000313" key="1">
    <source>
        <dbReference type="EMBL" id="QUB74762.1"/>
    </source>
</evidence>
<sequence>MDKTKIFCAILGVMPLTVAAQTDSVSQEVQLKEVVVAGDMVKREVDYINCIPTPKQRKHAHSGFDLVKNMMLPGITVDAENGVITTPVGTATLYINGCKASVREIATLRPKDILRVEYYDMPTGKYANDKAVMNYIVKNYTSGGYTQVEALQGVGYLKGDYNLISKYSLGHYNVNLWAGTNVQNPKVYGETTTDYLLDNPIHKQESAYDTDLKSIGRYINASLSRRTEHTTWMVRSGIEVSTSRDDVLNGSLVYTGYTIPLAFTNNVLEHDKTIKPSISLYFNRNFKGGKSLECSLDGYYARNTYKRNTLEDRAFVSDVNEDYTYLNINTSYMLPLPKKNKLTFSLIEFLKISQDEYRGSSPSLQHLLSSESLLFVDYTKRWGRKMMIVMRPGVSYLTYKLRGEQEVRHFAPRFQTMFSWSPDKHQALQLFFALGNTFPTLNTVNAAEQQIDRVLVRRGNPTMDNSTLLGPALTYTLNFKKWSALLSSRYEYMSNAISNVYLKENNRLINTYSSDIRYHQCQLLLSATWKPISDFNVKWDGGYECYRVTGSADEYIGCSYARLEANYFLGDFSLSASARTAHKNLVGCQEHLHLPFLYDLSAEWSHGNLSVVVTSRNLFMQRNKRTRSFIAPNYQFFERKVSERDNSFASLKVAYSLDYGRKVNRSPKYESKTTESSILK</sequence>
<dbReference type="Proteomes" id="UP000682195">
    <property type="component" value="Chromosome 1"/>
</dbReference>
<gene>
    <name evidence="1" type="ORF">J5A58_04210</name>
</gene>
<name>A0ABX7XME6_9BACT</name>
<protein>
    <recommendedName>
        <fullName evidence="3">Outer membrane protein beta-barrel domain-containing protein</fullName>
    </recommendedName>
</protein>
<dbReference type="EMBL" id="CP072361">
    <property type="protein sequence ID" value="QUB74762.1"/>
    <property type="molecule type" value="Genomic_DNA"/>
</dbReference>
<proteinExistence type="predicted"/>
<dbReference type="SUPFAM" id="SSF56935">
    <property type="entry name" value="Porins"/>
    <property type="match status" value="1"/>
</dbReference>
<dbReference type="RefSeq" id="WP_211806928.1">
    <property type="nucleotide sequence ID" value="NZ_CP072361.1"/>
</dbReference>
<evidence type="ECO:0008006" key="3">
    <source>
        <dbReference type="Google" id="ProtNLM"/>
    </source>
</evidence>
<evidence type="ECO:0000313" key="2">
    <source>
        <dbReference type="Proteomes" id="UP000682195"/>
    </source>
</evidence>
<organism evidence="1 2">
    <name type="scientific">Prevotella melaninogenica</name>
    <dbReference type="NCBI Taxonomy" id="28132"/>
    <lineage>
        <taxon>Bacteria</taxon>
        <taxon>Pseudomonadati</taxon>
        <taxon>Bacteroidota</taxon>
        <taxon>Bacteroidia</taxon>
        <taxon>Bacteroidales</taxon>
        <taxon>Prevotellaceae</taxon>
        <taxon>Prevotella</taxon>
    </lineage>
</organism>
<accession>A0ABX7XME6</accession>
<reference evidence="1 2" key="1">
    <citation type="submission" date="2021-03" db="EMBL/GenBank/DDBJ databases">
        <title>Human Oral Microbial Genomes.</title>
        <authorList>
            <person name="Johnston C.D."/>
            <person name="Chen T."/>
            <person name="Dewhirst F.E."/>
        </authorList>
    </citation>
    <scope>NUCLEOTIDE SEQUENCE [LARGE SCALE GENOMIC DNA]</scope>
    <source>
        <strain evidence="1 2">F0054</strain>
    </source>
</reference>
<keyword evidence="2" id="KW-1185">Reference proteome</keyword>